<dbReference type="Proteomes" id="UP001295423">
    <property type="component" value="Unassembled WGS sequence"/>
</dbReference>
<dbReference type="AlphaFoldDB" id="A0AAD2GBB6"/>
<dbReference type="EMBL" id="CAKOGP040002325">
    <property type="protein sequence ID" value="CAJ1967352.1"/>
    <property type="molecule type" value="Genomic_DNA"/>
</dbReference>
<name>A0AAD2GBB6_9STRA</name>
<evidence type="ECO:0008006" key="3">
    <source>
        <dbReference type="Google" id="ProtNLM"/>
    </source>
</evidence>
<evidence type="ECO:0000313" key="2">
    <source>
        <dbReference type="Proteomes" id="UP001295423"/>
    </source>
</evidence>
<dbReference type="InterPro" id="IPR043519">
    <property type="entry name" value="NT_sf"/>
</dbReference>
<keyword evidence="2" id="KW-1185">Reference proteome</keyword>
<dbReference type="SUPFAM" id="SSF81301">
    <property type="entry name" value="Nucleotidyltransferase"/>
    <property type="match status" value="1"/>
</dbReference>
<dbReference type="Gene3D" id="3.30.460.10">
    <property type="entry name" value="Beta Polymerase, domain 2"/>
    <property type="match status" value="1"/>
</dbReference>
<reference evidence="1" key="1">
    <citation type="submission" date="2023-08" db="EMBL/GenBank/DDBJ databases">
        <authorList>
            <person name="Audoor S."/>
            <person name="Bilcke G."/>
        </authorList>
    </citation>
    <scope>NUCLEOTIDE SEQUENCE</scope>
</reference>
<organism evidence="1 2">
    <name type="scientific">Cylindrotheca closterium</name>
    <dbReference type="NCBI Taxonomy" id="2856"/>
    <lineage>
        <taxon>Eukaryota</taxon>
        <taxon>Sar</taxon>
        <taxon>Stramenopiles</taxon>
        <taxon>Ochrophyta</taxon>
        <taxon>Bacillariophyta</taxon>
        <taxon>Bacillariophyceae</taxon>
        <taxon>Bacillariophycidae</taxon>
        <taxon>Bacillariales</taxon>
        <taxon>Bacillariaceae</taxon>
        <taxon>Cylindrotheca</taxon>
    </lineage>
</organism>
<sequence>MFHSAPFSALNLGDQKLAFALDNLERETGFRIKELGPTSAFLKTLRAYLDCRDLMDAKYTEVDELHSIAKLELKEDSNGIQVVDNEYKSEFQQQTVDGDPVMYAEELYAAAAIVEPIYKEMIEGIVKQVKDFLPEQKDDMYVEFAPLKGMDRATEKAKDDYGRRLPATGVSWLYDIVRGSISCGHSEQITKCLDLIMQDPRIFIVKAKNRFQNPTLTGYRDFNLAFQIEAPQGFKHICEIQIHHAATKALSKELDSHKHYEYFRTFFQGDTSDLETHLADLKAIDSGMRTQGDIFGSAGGMFGQSQADTRLERMGELFLHHGIQEYYFAAHVYFQLLRLRMEGARRGQPMYLVADAYHKLAVAISKTGKIIEASRIYKKAEEIINDPKSRAPIKNMRMWMSSNGFLTVCHHHFTPVKFF</sequence>
<accession>A0AAD2GBB6</accession>
<protein>
    <recommendedName>
        <fullName evidence="3">RelA/SpoT domain-containing protein</fullName>
    </recommendedName>
</protein>
<evidence type="ECO:0000313" key="1">
    <source>
        <dbReference type="EMBL" id="CAJ1967352.1"/>
    </source>
</evidence>
<comment type="caution">
    <text evidence="1">The sequence shown here is derived from an EMBL/GenBank/DDBJ whole genome shotgun (WGS) entry which is preliminary data.</text>
</comment>
<proteinExistence type="predicted"/>
<gene>
    <name evidence="1" type="ORF">CYCCA115_LOCUS22732</name>
</gene>